<proteinExistence type="predicted"/>
<keyword evidence="2" id="KW-1185">Reference proteome</keyword>
<accession>A0A3N4IWF9</accession>
<dbReference type="AlphaFoldDB" id="A0A3N4IWF9"/>
<evidence type="ECO:0000313" key="1">
    <source>
        <dbReference type="EMBL" id="RPA89148.1"/>
    </source>
</evidence>
<name>A0A3N4IWF9_9PEZI</name>
<reference evidence="1 2" key="1">
    <citation type="journal article" date="2018" name="Nat. Ecol. Evol.">
        <title>Pezizomycetes genomes reveal the molecular basis of ectomycorrhizal truffle lifestyle.</title>
        <authorList>
            <person name="Murat C."/>
            <person name="Payen T."/>
            <person name="Noel B."/>
            <person name="Kuo A."/>
            <person name="Morin E."/>
            <person name="Chen J."/>
            <person name="Kohler A."/>
            <person name="Krizsan K."/>
            <person name="Balestrini R."/>
            <person name="Da Silva C."/>
            <person name="Montanini B."/>
            <person name="Hainaut M."/>
            <person name="Levati E."/>
            <person name="Barry K.W."/>
            <person name="Belfiori B."/>
            <person name="Cichocki N."/>
            <person name="Clum A."/>
            <person name="Dockter R.B."/>
            <person name="Fauchery L."/>
            <person name="Guy J."/>
            <person name="Iotti M."/>
            <person name="Le Tacon F."/>
            <person name="Lindquist E.A."/>
            <person name="Lipzen A."/>
            <person name="Malagnac F."/>
            <person name="Mello A."/>
            <person name="Molinier V."/>
            <person name="Miyauchi S."/>
            <person name="Poulain J."/>
            <person name="Riccioni C."/>
            <person name="Rubini A."/>
            <person name="Sitrit Y."/>
            <person name="Splivallo R."/>
            <person name="Traeger S."/>
            <person name="Wang M."/>
            <person name="Zifcakova L."/>
            <person name="Wipf D."/>
            <person name="Zambonelli A."/>
            <person name="Paolocci F."/>
            <person name="Nowrousian M."/>
            <person name="Ottonello S."/>
            <person name="Baldrian P."/>
            <person name="Spatafora J.W."/>
            <person name="Henrissat B."/>
            <person name="Nagy L.G."/>
            <person name="Aury J.M."/>
            <person name="Wincker P."/>
            <person name="Grigoriev I.V."/>
            <person name="Bonfante P."/>
            <person name="Martin F.M."/>
        </authorList>
    </citation>
    <scope>NUCLEOTIDE SEQUENCE [LARGE SCALE GENOMIC DNA]</scope>
    <source>
        <strain evidence="1 2">120613-1</strain>
    </source>
</reference>
<organism evidence="1 2">
    <name type="scientific">Choiromyces venosus 120613-1</name>
    <dbReference type="NCBI Taxonomy" id="1336337"/>
    <lineage>
        <taxon>Eukaryota</taxon>
        <taxon>Fungi</taxon>
        <taxon>Dikarya</taxon>
        <taxon>Ascomycota</taxon>
        <taxon>Pezizomycotina</taxon>
        <taxon>Pezizomycetes</taxon>
        <taxon>Pezizales</taxon>
        <taxon>Tuberaceae</taxon>
        <taxon>Choiromyces</taxon>
    </lineage>
</organism>
<protein>
    <submittedName>
        <fullName evidence="1">Uncharacterized protein</fullName>
    </submittedName>
</protein>
<dbReference type="Proteomes" id="UP000276215">
    <property type="component" value="Unassembled WGS sequence"/>
</dbReference>
<sequence>MSTRLNFYNPTSCKPSLSHRRTSIFLRLRWLGSYFPRRQLPDQLPNCYRHDRTTPILAQFYRYSL</sequence>
<gene>
    <name evidence="1" type="ORF">L873DRAFT_1823396</name>
</gene>
<evidence type="ECO:0000313" key="2">
    <source>
        <dbReference type="Proteomes" id="UP000276215"/>
    </source>
</evidence>
<dbReference type="EMBL" id="ML120609">
    <property type="protein sequence ID" value="RPA89148.1"/>
    <property type="molecule type" value="Genomic_DNA"/>
</dbReference>